<dbReference type="HOGENOM" id="CLU_2805489_0_0_7"/>
<organism evidence="1 2">
    <name type="scientific">Pseudodesulfovibrio piezophilus (strain DSM 21447 / JCM 15486 / C1TLV30)</name>
    <name type="common">Desulfovibrio piezophilus</name>
    <dbReference type="NCBI Taxonomy" id="1322246"/>
    <lineage>
        <taxon>Bacteria</taxon>
        <taxon>Pseudomonadati</taxon>
        <taxon>Thermodesulfobacteriota</taxon>
        <taxon>Desulfovibrionia</taxon>
        <taxon>Desulfovibrionales</taxon>
        <taxon>Desulfovibrionaceae</taxon>
    </lineage>
</organism>
<accession>M1WKQ8</accession>
<keyword evidence="2" id="KW-1185">Reference proteome</keyword>
<proteinExistence type="predicted"/>
<reference evidence="2" key="2">
    <citation type="journal article" date="2013" name="Stand. Genomic Sci.">
        <title>Complete genome sequence of Desulfocapsa sulfexigens, a marine deltaproteobacterium specialized in disproportionating inorganic sulfur compounds.</title>
        <authorList>
            <person name="Finster K.W."/>
            <person name="Kjeldsen K.U."/>
            <person name="Kube M."/>
            <person name="Reinhardt R."/>
            <person name="Mussmann M."/>
            <person name="Amann R."/>
            <person name="Schreiber L."/>
        </authorList>
    </citation>
    <scope>NUCLEOTIDE SEQUENCE [LARGE SCALE GENOMIC DNA]</scope>
    <source>
        <strain evidence="2">DSM 10523 / SB164P1</strain>
    </source>
</reference>
<dbReference type="KEGG" id="dpi:BN4_12793"/>
<sequence>MTECHIELTLYVGLSDSRLGGENGQEGEIKNESVGMASWVGCGMADIFVGSGYLVSSVGASPRDEHG</sequence>
<dbReference type="STRING" id="1322246.BN4_12793"/>
<reference evidence="1 2" key="1">
    <citation type="journal article" date="2013" name="PLoS ONE">
        <title>The first genomic and proteomic characterization of a deep-sea sulfate reducer: insights into the piezophilic lifestyle of Desulfovibrio piezophilus.</title>
        <authorList>
            <person name="Pradel N."/>
            <person name="Ji B."/>
            <person name="Gimenez G."/>
            <person name="Talla E."/>
            <person name="Lenoble P."/>
            <person name="Garel M."/>
            <person name="Tamburini C."/>
            <person name="Fourquet P."/>
            <person name="Lebrun R."/>
            <person name="Bertin P."/>
            <person name="Denis Y."/>
            <person name="Pophillat M."/>
            <person name="Barbe V."/>
            <person name="Ollivier B."/>
            <person name="Dolla A."/>
        </authorList>
    </citation>
    <scope>NUCLEOTIDE SEQUENCE [LARGE SCALE GENOMIC DNA]</scope>
    <source>
        <strain evidence="2">DSM 10523 / SB164P1</strain>
    </source>
</reference>
<gene>
    <name evidence="1" type="ordered locus">BN4_12793</name>
</gene>
<dbReference type="PATRIC" id="fig|879567.3.peg.2999"/>
<name>M1WKQ8_PSEP2</name>
<evidence type="ECO:0000313" key="2">
    <source>
        <dbReference type="Proteomes" id="UP000011724"/>
    </source>
</evidence>
<evidence type="ECO:0000313" key="1">
    <source>
        <dbReference type="EMBL" id="CCH50026.1"/>
    </source>
</evidence>
<protein>
    <submittedName>
        <fullName evidence="1">Uncharacterized protein</fullName>
    </submittedName>
</protein>
<dbReference type="Proteomes" id="UP000011724">
    <property type="component" value="Chromosome"/>
</dbReference>
<dbReference type="AlphaFoldDB" id="M1WKQ8"/>
<dbReference type="EMBL" id="FO203427">
    <property type="protein sequence ID" value="CCH50026.1"/>
    <property type="molecule type" value="Genomic_DNA"/>
</dbReference>